<sequence length="426" mass="44870">MRITIQIVLIALLLLASHTLFPSQVQAQSINLRNLLRSPEMNLTLSGGLPAGFRGSEAGSGGLNILEDAKYALSEHSVLYEETPTNLGEDAKDRKFTSPPTINWTTRQVDANGNSTVVRNDNNNLATNEGTFPEPGEYMITNTGSRQISGGSQETSGSGSGSSTPGGSQSGSGASGQSGSGAQTPGSGSEGGSGQRLTSTQTIGVIAHDVTSPNLWVVFQEGAGQGQIAESEAALQDELGRQMEASKGEFSGDQLSGPLAQASLLSIYESPRNAHPTKKTAAVAVAGPVFDATGKPVSQVAGKVKATVLDEAAQTRLVTVGEEVLKGIFVRRNVPFLVAGQIQDNGKYKRDSAVCRIENKETGEVIEKVDGAYLFRVPNYPRSEYADQPVYQFVMEGKDDAGNQTVVKVPLYVVNTAVSYEGGRNE</sequence>
<feature type="compositionally biased region" description="Gly residues" evidence="1">
    <location>
        <begin position="168"/>
        <end position="179"/>
    </location>
</feature>
<gene>
    <name evidence="2" type="ORF">OZSIB_2034</name>
</gene>
<name>A0A367ZIF6_9BACT</name>
<dbReference type="EMBL" id="QOQW01000031">
    <property type="protein sequence ID" value="RCK77875.1"/>
    <property type="molecule type" value="Genomic_DNA"/>
</dbReference>
<comment type="caution">
    <text evidence="2">The sequence shown here is derived from an EMBL/GenBank/DDBJ whole genome shotgun (WGS) entry which is preliminary data.</text>
</comment>
<accession>A0A367ZIF6</accession>
<feature type="compositionally biased region" description="Polar residues" evidence="1">
    <location>
        <begin position="112"/>
        <end position="130"/>
    </location>
</feature>
<dbReference type="AlphaFoldDB" id="A0A367ZIF6"/>
<feature type="region of interest" description="Disordered" evidence="1">
    <location>
        <begin position="112"/>
        <end position="198"/>
    </location>
</feature>
<protein>
    <submittedName>
        <fullName evidence="2">Uncharacterized protein</fullName>
    </submittedName>
</protein>
<dbReference type="Proteomes" id="UP000252355">
    <property type="component" value="Unassembled WGS sequence"/>
</dbReference>
<reference evidence="2 3" key="1">
    <citation type="submission" date="2018-05" db="EMBL/GenBank/DDBJ databases">
        <title>A metagenomic window into the 2 km-deep terrestrial subsurface aquifer revealed taxonomically and functionally diverse microbial community comprising novel uncultured bacterial lineages.</title>
        <authorList>
            <person name="Kadnikov V.V."/>
            <person name="Mardanov A.V."/>
            <person name="Beletsky A.V."/>
            <person name="Banks D."/>
            <person name="Pimenov N.V."/>
            <person name="Frank Y.A."/>
            <person name="Karnachuk O.V."/>
            <person name="Ravin N.V."/>
        </authorList>
    </citation>
    <scope>NUCLEOTIDE SEQUENCE [LARGE SCALE GENOMIC DNA]</scope>
    <source>
        <strain evidence="2">BY5</strain>
    </source>
</reference>
<evidence type="ECO:0000313" key="2">
    <source>
        <dbReference type="EMBL" id="RCK77875.1"/>
    </source>
</evidence>
<evidence type="ECO:0000256" key="1">
    <source>
        <dbReference type="SAM" id="MobiDB-lite"/>
    </source>
</evidence>
<evidence type="ECO:0000313" key="3">
    <source>
        <dbReference type="Proteomes" id="UP000252355"/>
    </source>
</evidence>
<organism evidence="2 3">
    <name type="scientific">Candidatus Ozemobacter sibiricus</name>
    <dbReference type="NCBI Taxonomy" id="2268124"/>
    <lineage>
        <taxon>Bacteria</taxon>
        <taxon>Candidatus Ozemobacteria</taxon>
        <taxon>Candidatus Ozemobacterales</taxon>
        <taxon>Candidatus Ozemobacteraceae</taxon>
        <taxon>Candidatus Ozemobacter</taxon>
    </lineage>
</organism>
<proteinExistence type="predicted"/>
<feature type="compositionally biased region" description="Low complexity" evidence="1">
    <location>
        <begin position="149"/>
        <end position="167"/>
    </location>
</feature>